<dbReference type="InterPro" id="IPR004805">
    <property type="entry name" value="DnaE2/DnaE/PolC"/>
</dbReference>
<dbReference type="NCBIfam" id="TIGR00594">
    <property type="entry name" value="polc"/>
    <property type="match status" value="1"/>
</dbReference>
<dbReference type="InterPro" id="IPR011708">
    <property type="entry name" value="DNA_pol3_alpha_NTPase_dom"/>
</dbReference>
<name>A0ABW0F7B5_9HYPH</name>
<keyword evidence="6 13" id="KW-0808">Transferase</keyword>
<feature type="domain" description="OB" evidence="15">
    <location>
        <begin position="1130"/>
        <end position="1202"/>
    </location>
</feature>
<keyword evidence="11 13" id="KW-0234">DNA repair</keyword>
<evidence type="ECO:0000256" key="7">
    <source>
        <dbReference type="ARBA" id="ARBA00022695"/>
    </source>
</evidence>
<feature type="domain" description="DNA polymerase helix-hairpin-helix motif" evidence="17">
    <location>
        <begin position="981"/>
        <end position="1046"/>
    </location>
</feature>
<comment type="function">
    <text evidence="13">DNA polymerase involved in damage-induced mutagenesis and translesion synthesis (TLS). It is not the major replicative DNA polymerase.</text>
</comment>
<evidence type="ECO:0000256" key="10">
    <source>
        <dbReference type="ARBA" id="ARBA00022932"/>
    </source>
</evidence>
<accession>A0ABW0F7B5</accession>
<dbReference type="Gene3D" id="3.20.20.140">
    <property type="entry name" value="Metal-dependent hydrolases"/>
    <property type="match status" value="1"/>
</dbReference>
<evidence type="ECO:0000256" key="12">
    <source>
        <dbReference type="ARBA" id="ARBA00049244"/>
    </source>
</evidence>
<evidence type="ECO:0000313" key="19">
    <source>
        <dbReference type="EMBL" id="MFC5295377.1"/>
    </source>
</evidence>
<dbReference type="GO" id="GO:0003887">
    <property type="term" value="F:DNA-directed DNA polymerase activity"/>
    <property type="evidence" value="ECO:0007669"/>
    <property type="project" value="UniProtKB-EC"/>
</dbReference>
<dbReference type="Pfam" id="PF07733">
    <property type="entry name" value="DNA_pol3_alpha"/>
    <property type="match status" value="1"/>
</dbReference>
<dbReference type="CDD" id="cd07434">
    <property type="entry name" value="PHP_PolIIIA_DnaE2"/>
    <property type="match status" value="1"/>
</dbReference>
<organism evidence="19 20">
    <name type="scientific">Bosea minatitlanensis</name>
    <dbReference type="NCBI Taxonomy" id="128782"/>
    <lineage>
        <taxon>Bacteria</taxon>
        <taxon>Pseudomonadati</taxon>
        <taxon>Pseudomonadota</taxon>
        <taxon>Alphaproteobacteria</taxon>
        <taxon>Hyphomicrobiales</taxon>
        <taxon>Boseaceae</taxon>
        <taxon>Bosea</taxon>
    </lineage>
</organism>
<dbReference type="PANTHER" id="PTHR32294:SF4">
    <property type="entry name" value="ERROR-PRONE DNA POLYMERASE"/>
    <property type="match status" value="1"/>
</dbReference>
<feature type="domain" description="Bacterial DNA polymerase III alpha subunit NTPase" evidence="16">
    <location>
        <begin position="323"/>
        <end position="577"/>
    </location>
</feature>
<dbReference type="InterPro" id="IPR004365">
    <property type="entry name" value="NA-bd_OB_tRNA"/>
</dbReference>
<keyword evidence="7 13" id="KW-0548">Nucleotidyltransferase</keyword>
<evidence type="ECO:0000256" key="1">
    <source>
        <dbReference type="ARBA" id="ARBA00004496"/>
    </source>
</evidence>
<protein>
    <recommendedName>
        <fullName evidence="4 13">Error-prone DNA polymerase</fullName>
        <ecNumber evidence="3 13">2.7.7.7</ecNumber>
    </recommendedName>
</protein>
<evidence type="ECO:0000256" key="6">
    <source>
        <dbReference type="ARBA" id="ARBA00022679"/>
    </source>
</evidence>
<dbReference type="InterPro" id="IPR029460">
    <property type="entry name" value="DNAPol_HHH"/>
</dbReference>
<keyword evidence="9 13" id="KW-0227">DNA damage</keyword>
<keyword evidence="10 13" id="KW-0239">DNA-directed DNA polymerase</keyword>
<keyword evidence="20" id="KW-1185">Reference proteome</keyword>
<comment type="catalytic activity">
    <reaction evidence="12 13">
        <text>DNA(n) + a 2'-deoxyribonucleoside 5'-triphosphate = DNA(n+1) + diphosphate</text>
        <dbReference type="Rhea" id="RHEA:22508"/>
        <dbReference type="Rhea" id="RHEA-COMP:17339"/>
        <dbReference type="Rhea" id="RHEA-COMP:17340"/>
        <dbReference type="ChEBI" id="CHEBI:33019"/>
        <dbReference type="ChEBI" id="CHEBI:61560"/>
        <dbReference type="ChEBI" id="CHEBI:173112"/>
        <dbReference type="EC" id="2.7.7.7"/>
    </reaction>
</comment>
<feature type="region of interest" description="Disordered" evidence="14">
    <location>
        <begin position="906"/>
        <end position="944"/>
    </location>
</feature>
<dbReference type="NCBIfam" id="NF004225">
    <property type="entry name" value="PRK05672.1"/>
    <property type="match status" value="1"/>
</dbReference>
<evidence type="ECO:0000259" key="17">
    <source>
        <dbReference type="Pfam" id="PF14579"/>
    </source>
</evidence>
<evidence type="ECO:0000259" key="18">
    <source>
        <dbReference type="Pfam" id="PF17657"/>
    </source>
</evidence>
<dbReference type="InterPro" id="IPR023073">
    <property type="entry name" value="DnaE2"/>
</dbReference>
<evidence type="ECO:0000256" key="8">
    <source>
        <dbReference type="ARBA" id="ARBA00022705"/>
    </source>
</evidence>
<dbReference type="PANTHER" id="PTHR32294">
    <property type="entry name" value="DNA POLYMERASE III SUBUNIT ALPHA"/>
    <property type="match status" value="1"/>
</dbReference>
<gene>
    <name evidence="13" type="primary">dnaE2</name>
    <name evidence="19" type="ORF">ACFPK2_20515</name>
</gene>
<evidence type="ECO:0000256" key="3">
    <source>
        <dbReference type="ARBA" id="ARBA00012417"/>
    </source>
</evidence>
<dbReference type="InterPro" id="IPR040982">
    <property type="entry name" value="DNA_pol3_finger"/>
</dbReference>
<dbReference type="Pfam" id="PF14579">
    <property type="entry name" value="HHH_6"/>
    <property type="match status" value="1"/>
</dbReference>
<comment type="similarity">
    <text evidence="2 13">Belongs to the DNA polymerase type-C family. DnaE2 subfamily.</text>
</comment>
<dbReference type="EMBL" id="JBHSLI010000010">
    <property type="protein sequence ID" value="MFC5295377.1"/>
    <property type="molecule type" value="Genomic_DNA"/>
</dbReference>
<feature type="domain" description="DNA polymerase III alpha subunit finger" evidence="18">
    <location>
        <begin position="580"/>
        <end position="753"/>
    </location>
</feature>
<evidence type="ECO:0000256" key="4">
    <source>
        <dbReference type="ARBA" id="ARBA00017273"/>
    </source>
</evidence>
<dbReference type="RefSeq" id="WP_158445564.1">
    <property type="nucleotide sequence ID" value="NZ_JAOAOS010000016.1"/>
</dbReference>
<dbReference type="CDD" id="cd04485">
    <property type="entry name" value="DnaE_OBF"/>
    <property type="match status" value="1"/>
</dbReference>
<evidence type="ECO:0000256" key="5">
    <source>
        <dbReference type="ARBA" id="ARBA00022490"/>
    </source>
</evidence>
<reference evidence="20" key="1">
    <citation type="journal article" date="2019" name="Int. J. Syst. Evol. Microbiol.">
        <title>The Global Catalogue of Microorganisms (GCM) 10K type strain sequencing project: providing services to taxonomists for standard genome sequencing and annotation.</title>
        <authorList>
            <consortium name="The Broad Institute Genomics Platform"/>
            <consortium name="The Broad Institute Genome Sequencing Center for Infectious Disease"/>
            <person name="Wu L."/>
            <person name="Ma J."/>
        </authorList>
    </citation>
    <scope>NUCLEOTIDE SEQUENCE [LARGE SCALE GENOMIC DNA]</scope>
    <source>
        <strain evidence="20">CGMCC 1.15643</strain>
    </source>
</reference>
<dbReference type="HAMAP" id="MF_01902">
    <property type="entry name" value="DNApol_error_prone"/>
    <property type="match status" value="1"/>
</dbReference>
<dbReference type="Proteomes" id="UP001595976">
    <property type="component" value="Unassembled WGS sequence"/>
</dbReference>
<dbReference type="Pfam" id="PF17657">
    <property type="entry name" value="DNA_pol3_finger"/>
    <property type="match status" value="1"/>
</dbReference>
<evidence type="ECO:0000256" key="14">
    <source>
        <dbReference type="SAM" id="MobiDB-lite"/>
    </source>
</evidence>
<feature type="region of interest" description="Disordered" evidence="14">
    <location>
        <begin position="1221"/>
        <end position="1251"/>
    </location>
</feature>
<dbReference type="Pfam" id="PF01336">
    <property type="entry name" value="tRNA_anti-codon"/>
    <property type="match status" value="1"/>
</dbReference>
<comment type="subcellular location">
    <subcellularLocation>
        <location evidence="1 13">Cytoplasm</location>
    </subcellularLocation>
</comment>
<proteinExistence type="inferred from homology"/>
<evidence type="ECO:0000256" key="11">
    <source>
        <dbReference type="ARBA" id="ARBA00023204"/>
    </source>
</evidence>
<evidence type="ECO:0000256" key="9">
    <source>
        <dbReference type="ARBA" id="ARBA00022763"/>
    </source>
</evidence>
<evidence type="ECO:0000313" key="20">
    <source>
        <dbReference type="Proteomes" id="UP001595976"/>
    </source>
</evidence>
<sequence>MNQIGNLFAEPVAATHFSFLRGASPGPHMVLTALLLGYAGIGIADRNTVAGVVRAWAALRQLREDGLPAPDKVREGGSPGEYVWVENADFAALPFTSDQMKAMAKRFKLATGARLVFADGTPDIVVYPANRDGWGRLCRLLSHGNRKEDVKKGECRLVLDDLLNDARDLLLIPLPGRRLDGLPALLARLDEAAPGAVWLGATMHRRGDDRRRLARLKNIAAATRTPLIATNDALYDSIGQRDLQDVLTCIREGVTIERAGRRLEANAERHLKPPREMARLFRDAPEAIAETQALFSRVEFDLGQLKYEYPDEPIPPGWKDQDWLEELVRRCCLIRYPDGVPEKVQGLLKKELDLIAKLEYARYFLTIRQIVEFAESRGILCQGRGSAANSAVCYVLGITAVDPAENDVLFERFISTERKEPPDIDVDFEHERREEVIQWIYEFYGRERAGIAATVIHYRPRSAIREVGKVLGLTEDVTARIADTNWGSWGSEIGDNRVRQAGLDPKNPTIRRAVDFAIRLLGYPRHLSQHVGGFVLSRGRLDETVPIGNAAMEDRTFIEWDRDDIDAVGLMKVDVLALGMLTCIRKAFDLLREHEGIDWGLADVPKENDATYDMLCEGKSLGVFQVESRAQMNMLPRLKPNKFYDLVIQVAIVRPGPIQGNMVHPYLKRRAGIEKVTFPAPSPEHGPEDELHHVLEKTEGVPLFQEQAMRLAMVAAKFSDIEANGLRKAMATFRNAGTIGDYEAMMVERMVARGYERDFAQRCFEQIKGFGSYGFPESHAASFAKLVYISSYLKRWHPAAFACALLNAQPMGFYAPAQIVREAQENGGVEPRPVDVNVSGWDNGLEAVGHFEENGSVIPGDRRETRDPCRSISERIAENPLPEGEGRVRGRPLDDVARPHRCDAAGAHLAGRTASTSPLPLSLQERGSRAFSSEVDTGSREENALKQRPRAIPRFEELRNCSTGVSAGKGSDEPKQKHPFALRLGFRQIDGFKEDWGKAIAKARDAGGPYRDVEELMRRAGLPAHALRLLADADAFRSLGLDRREALWAVRRLPDDAALPLFQAAQARELGREPAMALPAMPLSEHIVADYQTVRLSLKGHPMQLLRPRFRREGVLSCAETEGRADAAFVRTAGIVLVRQRPGNGNAIFVTLEDETGIANVVIWARLFERFRREVMGARLMLVEGRVQKSPEGVVHLMAQRILDRSPDLLSLSDTHRAEVPLPVDELKNPPLPRHRHPRNVRILPKSRDFH</sequence>
<keyword evidence="8 13" id="KW-0235">DNA replication</keyword>
<evidence type="ECO:0000256" key="13">
    <source>
        <dbReference type="HAMAP-Rule" id="MF_01902"/>
    </source>
</evidence>
<evidence type="ECO:0000259" key="15">
    <source>
        <dbReference type="Pfam" id="PF01336"/>
    </source>
</evidence>
<evidence type="ECO:0000259" key="16">
    <source>
        <dbReference type="Pfam" id="PF07733"/>
    </source>
</evidence>
<comment type="caution">
    <text evidence="19">The sequence shown here is derived from an EMBL/GenBank/DDBJ whole genome shotgun (WGS) entry which is preliminary data.</text>
</comment>
<dbReference type="EC" id="2.7.7.7" evidence="3 13"/>
<evidence type="ECO:0000256" key="2">
    <source>
        <dbReference type="ARBA" id="ARBA00007391"/>
    </source>
</evidence>
<keyword evidence="5 13" id="KW-0963">Cytoplasm</keyword>